<evidence type="ECO:0000256" key="7">
    <source>
        <dbReference type="ARBA" id="ARBA00022990"/>
    </source>
</evidence>
<feature type="domain" description="CID" evidence="15">
    <location>
        <begin position="30"/>
        <end position="158"/>
    </location>
</feature>
<comment type="subunit">
    <text evidence="11">Associates with the phosphorylated CTD domain of POLR2A /RNA polymerase II.</text>
</comment>
<protein>
    <recommendedName>
        <fullName evidence="12">Pre-mRNA cleavage complex 2 protein Pcf11</fullName>
    </recommendedName>
    <alternativeName>
        <fullName evidence="13">Pre-mRNA cleavage complex II protein Pcf11</fullName>
    </alternativeName>
</protein>
<feature type="compositionally biased region" description="Polar residues" evidence="14">
    <location>
        <begin position="266"/>
        <end position="278"/>
    </location>
</feature>
<name>A0A6M2DQX0_XENCH</name>
<feature type="compositionally biased region" description="Basic and acidic residues" evidence="14">
    <location>
        <begin position="416"/>
        <end position="429"/>
    </location>
</feature>
<keyword evidence="5" id="KW-0507">mRNA processing</keyword>
<feature type="region of interest" description="Disordered" evidence="14">
    <location>
        <begin position="356"/>
        <end position="648"/>
    </location>
</feature>
<feature type="compositionally biased region" description="Basic and acidic residues" evidence="14">
    <location>
        <begin position="1492"/>
        <end position="1517"/>
    </location>
</feature>
<evidence type="ECO:0000256" key="10">
    <source>
        <dbReference type="ARBA" id="ARBA00057101"/>
    </source>
</evidence>
<evidence type="ECO:0000256" key="14">
    <source>
        <dbReference type="SAM" id="MobiDB-lite"/>
    </source>
</evidence>
<proteinExistence type="predicted"/>
<feature type="region of interest" description="Disordered" evidence="14">
    <location>
        <begin position="1280"/>
        <end position="1300"/>
    </location>
</feature>
<feature type="compositionally biased region" description="Low complexity" evidence="14">
    <location>
        <begin position="370"/>
        <end position="387"/>
    </location>
</feature>
<evidence type="ECO:0000313" key="16">
    <source>
        <dbReference type="EMBL" id="NOV48010.1"/>
    </source>
</evidence>
<keyword evidence="8" id="KW-0175">Coiled coil</keyword>
<keyword evidence="7" id="KW-0007">Acetylation</keyword>
<dbReference type="Pfam" id="PF04818">
    <property type="entry name" value="CID"/>
    <property type="match status" value="1"/>
</dbReference>
<accession>A0A6M2DQX0</accession>
<feature type="region of interest" description="Disordered" evidence="14">
    <location>
        <begin position="1217"/>
        <end position="1253"/>
    </location>
</feature>
<dbReference type="InterPro" id="IPR054127">
    <property type="entry name" value="Pcf11_C"/>
</dbReference>
<dbReference type="InterPro" id="IPR047415">
    <property type="entry name" value="Pcf11_CID"/>
</dbReference>
<feature type="compositionally biased region" description="Polar residues" evidence="14">
    <location>
        <begin position="1238"/>
        <end position="1252"/>
    </location>
</feature>
<feature type="region of interest" description="Disordered" evidence="14">
    <location>
        <begin position="1666"/>
        <end position="1703"/>
    </location>
</feature>
<feature type="compositionally biased region" description="Low complexity" evidence="14">
    <location>
        <begin position="561"/>
        <end position="578"/>
    </location>
</feature>
<keyword evidence="4" id="KW-0597">Phosphoprotein</keyword>
<dbReference type="SUPFAM" id="SSF48464">
    <property type="entry name" value="ENTH/VHS domain"/>
    <property type="match status" value="1"/>
</dbReference>
<feature type="region of interest" description="Disordered" evidence="14">
    <location>
        <begin position="1"/>
        <end position="26"/>
    </location>
</feature>
<dbReference type="EMBL" id="GIIL01004284">
    <property type="protein sequence ID" value="NOV48010.1"/>
    <property type="molecule type" value="Transcribed_RNA"/>
</dbReference>
<feature type="compositionally biased region" description="Polar residues" evidence="14">
    <location>
        <begin position="1411"/>
        <end position="1424"/>
    </location>
</feature>
<feature type="region of interest" description="Disordered" evidence="14">
    <location>
        <begin position="244"/>
        <end position="293"/>
    </location>
</feature>
<evidence type="ECO:0000256" key="9">
    <source>
        <dbReference type="ARBA" id="ARBA00023242"/>
    </source>
</evidence>
<dbReference type="GO" id="GO:0031124">
    <property type="term" value="P:mRNA 3'-end processing"/>
    <property type="evidence" value="ECO:0007669"/>
    <property type="project" value="InterPro"/>
</dbReference>
<feature type="compositionally biased region" description="Basic and acidic residues" evidence="14">
    <location>
        <begin position="678"/>
        <end position="689"/>
    </location>
</feature>
<feature type="compositionally biased region" description="Basic and acidic residues" evidence="14">
    <location>
        <begin position="1549"/>
        <end position="1563"/>
    </location>
</feature>
<evidence type="ECO:0000256" key="11">
    <source>
        <dbReference type="ARBA" id="ARBA00063659"/>
    </source>
</evidence>
<dbReference type="InterPro" id="IPR008942">
    <property type="entry name" value="ENTH_VHS"/>
</dbReference>
<feature type="compositionally biased region" description="Basic and acidic residues" evidence="14">
    <location>
        <begin position="1286"/>
        <end position="1300"/>
    </location>
</feature>
<feature type="compositionally biased region" description="Low complexity" evidence="14">
    <location>
        <begin position="1666"/>
        <end position="1694"/>
    </location>
</feature>
<dbReference type="PANTHER" id="PTHR15921:SF3">
    <property type="entry name" value="PRE-MRNA CLEAVAGE COMPLEX 2 PROTEIN PCF11"/>
    <property type="match status" value="1"/>
</dbReference>
<dbReference type="CDD" id="cd16982">
    <property type="entry name" value="CID_Pcf11"/>
    <property type="match status" value="1"/>
</dbReference>
<evidence type="ECO:0000256" key="5">
    <source>
        <dbReference type="ARBA" id="ARBA00022664"/>
    </source>
</evidence>
<keyword evidence="3" id="KW-1017">Isopeptide bond</keyword>
<dbReference type="InterPro" id="IPR045154">
    <property type="entry name" value="PCF11-like"/>
</dbReference>
<keyword evidence="6" id="KW-0832">Ubl conjugation</keyword>
<organism evidence="16">
    <name type="scientific">Xenopsylla cheopis</name>
    <name type="common">Oriental rat flea</name>
    <name type="synonym">Pulex cheopis</name>
    <dbReference type="NCBI Taxonomy" id="163159"/>
    <lineage>
        <taxon>Eukaryota</taxon>
        <taxon>Metazoa</taxon>
        <taxon>Ecdysozoa</taxon>
        <taxon>Arthropoda</taxon>
        <taxon>Hexapoda</taxon>
        <taxon>Insecta</taxon>
        <taxon>Pterygota</taxon>
        <taxon>Neoptera</taxon>
        <taxon>Endopterygota</taxon>
        <taxon>Siphonaptera</taxon>
        <taxon>Pulicidae</taxon>
        <taxon>Xenopsyllinae</taxon>
        <taxon>Xenopsylla</taxon>
    </lineage>
</organism>
<feature type="region of interest" description="Disordered" evidence="14">
    <location>
        <begin position="667"/>
        <end position="689"/>
    </location>
</feature>
<dbReference type="FunFam" id="1.25.40.90:FF:000015">
    <property type="entry name" value="Pre-mRNA cleavage complex 2 protein Pcf11"/>
    <property type="match status" value="1"/>
</dbReference>
<dbReference type="PROSITE" id="PS51391">
    <property type="entry name" value="CID"/>
    <property type="match status" value="1"/>
</dbReference>
<dbReference type="GO" id="GO:0005737">
    <property type="term" value="C:cytoplasm"/>
    <property type="evidence" value="ECO:0007669"/>
    <property type="project" value="TreeGrafter"/>
</dbReference>
<comment type="function">
    <text evidence="10">Component of pre-mRNA cleavage complex II, which promotes transcription termination by RNA polymerase II.</text>
</comment>
<dbReference type="Pfam" id="PF21936">
    <property type="entry name" value="Pcf11_C"/>
    <property type="match status" value="1"/>
</dbReference>
<feature type="compositionally biased region" description="Acidic residues" evidence="14">
    <location>
        <begin position="769"/>
        <end position="780"/>
    </location>
</feature>
<feature type="compositionally biased region" description="Basic and acidic residues" evidence="14">
    <location>
        <begin position="463"/>
        <end position="477"/>
    </location>
</feature>
<dbReference type="InterPro" id="IPR006569">
    <property type="entry name" value="CID_dom"/>
</dbReference>
<feature type="compositionally biased region" description="Low complexity" evidence="14">
    <location>
        <begin position="1400"/>
        <end position="1410"/>
    </location>
</feature>
<evidence type="ECO:0000256" key="2">
    <source>
        <dbReference type="ARBA" id="ARBA00022481"/>
    </source>
</evidence>
<keyword evidence="2" id="KW-0488">Methylation</keyword>
<evidence type="ECO:0000256" key="1">
    <source>
        <dbReference type="ARBA" id="ARBA00004123"/>
    </source>
</evidence>
<evidence type="ECO:0000256" key="13">
    <source>
        <dbReference type="ARBA" id="ARBA00083113"/>
    </source>
</evidence>
<dbReference type="PANTHER" id="PTHR15921">
    <property type="entry name" value="PRE-MRNA CLEAVAGE COMPLEX II"/>
    <property type="match status" value="1"/>
</dbReference>
<dbReference type="GO" id="GO:0006369">
    <property type="term" value="P:termination of RNA polymerase II transcription"/>
    <property type="evidence" value="ECO:0007669"/>
    <property type="project" value="InterPro"/>
</dbReference>
<feature type="compositionally biased region" description="Acidic residues" evidence="14">
    <location>
        <begin position="1518"/>
        <end position="1544"/>
    </location>
</feature>
<dbReference type="GO" id="GO:0003729">
    <property type="term" value="F:mRNA binding"/>
    <property type="evidence" value="ECO:0007669"/>
    <property type="project" value="InterPro"/>
</dbReference>
<dbReference type="Gene3D" id="1.25.40.90">
    <property type="match status" value="1"/>
</dbReference>
<reference evidence="16" key="1">
    <citation type="submission" date="2020-03" db="EMBL/GenBank/DDBJ databases">
        <title>Transcriptomic Profiling of the Digestive Tract of the Rat Flea, Xenopsylla cheopis, Following Blood Feeding and Infection with Yersinia pestis.</title>
        <authorList>
            <person name="Bland D.M."/>
            <person name="Martens C.A."/>
            <person name="Virtaneva K."/>
            <person name="Kanakabandi K."/>
            <person name="Long D."/>
            <person name="Rosenke R."/>
            <person name="Saturday G.A."/>
            <person name="Hoyt F.H."/>
            <person name="Bruno D.P."/>
            <person name="Ribeiro J.M.C."/>
            <person name="Hinnebusch J."/>
        </authorList>
    </citation>
    <scope>NUCLEOTIDE SEQUENCE</scope>
</reference>
<keyword evidence="9" id="KW-0539">Nucleus</keyword>
<dbReference type="GO" id="GO:0000993">
    <property type="term" value="F:RNA polymerase II complex binding"/>
    <property type="evidence" value="ECO:0007669"/>
    <property type="project" value="InterPro"/>
</dbReference>
<evidence type="ECO:0000256" key="3">
    <source>
        <dbReference type="ARBA" id="ARBA00022499"/>
    </source>
</evidence>
<comment type="subcellular location">
    <subcellularLocation>
        <location evidence="1">Nucleus</location>
    </subcellularLocation>
</comment>
<sequence length="1732" mass="191975">MSTASSQNSAEVQVQNSTKMTNSDDNSAAGAAAIGAEYASSLADLTVNSKPLINMLTMLAEENERFAGTIVKAIETHLAEVAPDAKLPVLYLIDSIVKNVKGSYLPLFTQCIVNLFCGVFEKVNERTRANMYKLRQTWGDVFPQMKLYALDCRVNCIDPAWPITARPPTGGAGSTTSTTTPAGTIHVNPNFLRNQNAATSIVPEDPAAVLKKQQLMSKQHELLILERQRLELQLLATRKVIEEQERELKRKSSAATSDKKKDHISKTSSAAPTKSNQPEAPKPAPTGIRIAPVSSELIQASRRNRDPRLARLEQQQTKANVNPNNVFDLNVNIFNKSNTNIKPNLSVDYSNNTSKRLTSAAKSDKKTPLNVNNSNKKTGTKSSKNNSADLFRKSSKSQSDKKSLKPTIPAVKSAKKSRDSSKDKVRKSSSDNNSSDSMSPVKRGDPVQIKAKSPPKKTRRVRTNSDDEKSLTKDVDLRVLAPPPEKQPRITVEQKPTQPVIPATAPATKDVDLRPAAATKKRTSPEKQGSPAVKRIKSDTFDVLFGNEDVDLRKQAPVGATSPNESTPTSVTTSSPGSNQFRSESPPPPPIISKISDDDDDDKEKSDEKSTSDTLAASGGATVKGDSWAKVKVSPAPSTPDKVLPSGTQLSSFEAVRAKLAEATKTRDKLGRPLLFSKKSDEDKSKVRPVRVDFETDSQDGMEDNLKIIMSQAQEQISNGSINPAQYNTLLKQLVQINENKKLQEAQRRESLGSSASNKSHIENLTPISDDELEVDDDEVPSSVTSRTEPSLSDTLLSIQASSRRQNKVSVGQPLLRRDRFGNLKPDTRFNRMPAPGPGPGPGPAPVLAQGPWSNNWNNTFVPPPRRFNAFPPTPRYDMPFVRSKAPIKLGSLNVSLPSAPYQLVQYINHDTMKSINIDRVPRMIRFYEDDVAVALMNWDDPREIGFQDGSRRICIDNHDTFLLHFNQPYTPVNINGVVHQIKFGSPTRELYIDGKFYEAYFGGAPILVPIDNKMVNIKLEGPPPQVRLGVQRSDLVAGQITLIIDAKFSHPIFLDAKPQKVEIDNEVLTVRFAESFKIVLINELPFYVEFGGLPKSILVKDRKHFIRFTVLPRGLKQGKFNVKNMGTFKQPYVDVNDFEVPTQMPPLMPPTNSAGMPLFNVPPPMTTLPSDLPPLAVPNTLPPLIPPLITSIPPPITTTANMIIENNQITDPSSGYQMEVRTSNPNSPAIVIHDDTSQTSNPDTSTSTNATPAVAPTINVNDLFEKLVASGILQGVSQNTASTSEDNKEAGSEVKVDDKPEEVAKPVSFTKPETLKIRQAIFITKLYKGMQCSSCGTRFPPEQTMKYSQHLDWHFRQNRRDRDSTRRPFSRKWYYDVTDWVQYEEIEDLEEREKNWFDAQQSQQQNQANIEATGSSSNDGITDITATISPNVAAGPEDRDAHCIMCHDRFDQFYDEEKEEWCLRNAVRVDGLAYHPVCYDDYKASLEAVEDTTKQEDEVEVKEQTKDETDDDKIIILEDDVEEADIDAEDAPVETVVEQEEETQTSKAEPDVEDKDKDKANVEDDDDDDDDVHIHEEPVELVVLNDDEEEAQFEEIGMLVKIKEEPISDNEDEIDVDIIEDYTPRAADNTQQSVISTIDGNVELEPTANIGLNKIRINISTANSNTTTTSSCNGQEVQNQSDNINENSEQSENNESDKDKDKIKTKLKGVTLEVQEPVNKGFEMSGLCCIM</sequence>
<feature type="compositionally biased region" description="Polar residues" evidence="14">
    <location>
        <begin position="1217"/>
        <end position="1228"/>
    </location>
</feature>
<evidence type="ECO:0000256" key="4">
    <source>
        <dbReference type="ARBA" id="ARBA00022553"/>
    </source>
</evidence>
<evidence type="ECO:0000256" key="12">
    <source>
        <dbReference type="ARBA" id="ARBA00068814"/>
    </source>
</evidence>
<dbReference type="GO" id="GO:0005849">
    <property type="term" value="C:mRNA cleavage factor complex"/>
    <property type="evidence" value="ECO:0007669"/>
    <property type="project" value="TreeGrafter"/>
</dbReference>
<evidence type="ECO:0000256" key="8">
    <source>
        <dbReference type="ARBA" id="ARBA00023054"/>
    </source>
</evidence>
<feature type="compositionally biased region" description="Basic residues" evidence="14">
    <location>
        <begin position="453"/>
        <end position="462"/>
    </location>
</feature>
<feature type="region of interest" description="Disordered" evidence="14">
    <location>
        <begin position="745"/>
        <end position="793"/>
    </location>
</feature>
<evidence type="ECO:0000256" key="6">
    <source>
        <dbReference type="ARBA" id="ARBA00022843"/>
    </source>
</evidence>
<evidence type="ECO:0000259" key="15">
    <source>
        <dbReference type="PROSITE" id="PS51391"/>
    </source>
</evidence>
<feature type="region of interest" description="Disordered" evidence="14">
    <location>
        <begin position="1491"/>
        <end position="1573"/>
    </location>
</feature>
<feature type="region of interest" description="Disordered" evidence="14">
    <location>
        <begin position="1399"/>
        <end position="1424"/>
    </location>
</feature>
<dbReference type="SMART" id="SM00582">
    <property type="entry name" value="RPR"/>
    <property type="match status" value="1"/>
</dbReference>